<name>Q5Z0N1_NOCFA</name>
<organism evidence="6 7">
    <name type="scientific">Nocardia farcinica (strain IFM 10152)</name>
    <dbReference type="NCBI Taxonomy" id="247156"/>
    <lineage>
        <taxon>Bacteria</taxon>
        <taxon>Bacillati</taxon>
        <taxon>Actinomycetota</taxon>
        <taxon>Actinomycetes</taxon>
        <taxon>Mycobacteriales</taxon>
        <taxon>Nocardiaceae</taxon>
        <taxon>Nocardia</taxon>
    </lineage>
</organism>
<dbReference type="PROSITE" id="PS50043">
    <property type="entry name" value="HTH_LUXR_2"/>
    <property type="match status" value="1"/>
</dbReference>
<dbReference type="PANTHER" id="PTHR44688:SF16">
    <property type="entry name" value="DNA-BINDING TRANSCRIPTIONAL ACTIVATOR DEVR_DOSR"/>
    <property type="match status" value="1"/>
</dbReference>
<dbReference type="SUPFAM" id="SSF52540">
    <property type="entry name" value="P-loop containing nucleoside triphosphate hydrolases"/>
    <property type="match status" value="1"/>
</dbReference>
<dbReference type="PANTHER" id="PTHR44688">
    <property type="entry name" value="DNA-BINDING TRANSCRIPTIONAL ACTIVATOR DEVR_DOSR"/>
    <property type="match status" value="1"/>
</dbReference>
<proteinExistence type="predicted"/>
<dbReference type="SUPFAM" id="SSF46894">
    <property type="entry name" value="C-terminal effector domain of the bipartite response regulators"/>
    <property type="match status" value="1"/>
</dbReference>
<evidence type="ECO:0000256" key="4">
    <source>
        <dbReference type="SAM" id="MobiDB-lite"/>
    </source>
</evidence>
<gene>
    <name evidence="6" type="ordered locus">NFA_11650</name>
</gene>
<evidence type="ECO:0000313" key="6">
    <source>
        <dbReference type="EMBL" id="BAD56010.1"/>
    </source>
</evidence>
<dbReference type="GO" id="GO:0003677">
    <property type="term" value="F:DNA binding"/>
    <property type="evidence" value="ECO:0007669"/>
    <property type="project" value="UniProtKB-KW"/>
</dbReference>
<dbReference type="KEGG" id="nfa:NFA_11650"/>
<dbReference type="Proteomes" id="UP000006820">
    <property type="component" value="Chromosome"/>
</dbReference>
<feature type="region of interest" description="Disordered" evidence="4">
    <location>
        <begin position="25"/>
        <end position="48"/>
    </location>
</feature>
<evidence type="ECO:0000256" key="3">
    <source>
        <dbReference type="ARBA" id="ARBA00023163"/>
    </source>
</evidence>
<dbReference type="AlphaFoldDB" id="Q5Z0N1"/>
<dbReference type="CDD" id="cd06170">
    <property type="entry name" value="LuxR_C_like"/>
    <property type="match status" value="1"/>
</dbReference>
<dbReference type="Pfam" id="PF25873">
    <property type="entry name" value="WHD_MalT"/>
    <property type="match status" value="1"/>
</dbReference>
<dbReference type="Gene3D" id="1.10.10.10">
    <property type="entry name" value="Winged helix-like DNA-binding domain superfamily/Winged helix DNA-binding domain"/>
    <property type="match status" value="1"/>
</dbReference>
<dbReference type="InterPro" id="IPR059106">
    <property type="entry name" value="WHD_MalT"/>
</dbReference>
<keyword evidence="1" id="KW-0805">Transcription regulation</keyword>
<dbReference type="STRING" id="247156.NFA_11650"/>
<dbReference type="InterPro" id="IPR000792">
    <property type="entry name" value="Tscrpt_reg_LuxR_C"/>
</dbReference>
<dbReference type="PRINTS" id="PR00038">
    <property type="entry name" value="HTHLUXR"/>
</dbReference>
<evidence type="ECO:0000256" key="2">
    <source>
        <dbReference type="ARBA" id="ARBA00023125"/>
    </source>
</evidence>
<dbReference type="InterPro" id="IPR036388">
    <property type="entry name" value="WH-like_DNA-bd_sf"/>
</dbReference>
<dbReference type="SMART" id="SM00421">
    <property type="entry name" value="HTH_LUXR"/>
    <property type="match status" value="1"/>
</dbReference>
<dbReference type="InterPro" id="IPR016032">
    <property type="entry name" value="Sig_transdc_resp-reg_C-effctor"/>
</dbReference>
<protein>
    <submittedName>
        <fullName evidence="6">Putative transcriptional regulator</fullName>
    </submittedName>
</protein>
<keyword evidence="7" id="KW-1185">Reference proteome</keyword>
<dbReference type="eggNOG" id="COG2909">
    <property type="taxonomic scope" value="Bacteria"/>
</dbReference>
<dbReference type="GO" id="GO:0006355">
    <property type="term" value="P:regulation of DNA-templated transcription"/>
    <property type="evidence" value="ECO:0007669"/>
    <property type="project" value="InterPro"/>
</dbReference>
<accession>Q5Z0N1</accession>
<dbReference type="EMBL" id="AP006618">
    <property type="protein sequence ID" value="BAD56010.1"/>
    <property type="molecule type" value="Genomic_DNA"/>
</dbReference>
<evidence type="ECO:0000256" key="1">
    <source>
        <dbReference type="ARBA" id="ARBA00023015"/>
    </source>
</evidence>
<reference evidence="6 7" key="1">
    <citation type="journal article" date="2004" name="Proc. Natl. Acad. Sci. U.S.A.">
        <title>The complete genomic sequence of Nocardia farcinica IFM 10152.</title>
        <authorList>
            <person name="Ishikawa J."/>
            <person name="Yamashita A."/>
            <person name="Mikami Y."/>
            <person name="Hoshino Y."/>
            <person name="Kurita H."/>
            <person name="Hotta K."/>
            <person name="Shiba T."/>
            <person name="Hattori M."/>
        </authorList>
    </citation>
    <scope>NUCLEOTIDE SEQUENCE [LARGE SCALE GENOMIC DNA]</scope>
    <source>
        <strain evidence="6 7">IFM 10152</strain>
    </source>
</reference>
<dbReference type="HOGENOM" id="CLU_006325_1_0_11"/>
<dbReference type="Pfam" id="PF00196">
    <property type="entry name" value="GerE"/>
    <property type="match status" value="1"/>
</dbReference>
<dbReference type="InterPro" id="IPR027417">
    <property type="entry name" value="P-loop_NTPase"/>
</dbReference>
<feature type="domain" description="HTH luxR-type" evidence="5">
    <location>
        <begin position="796"/>
        <end position="861"/>
    </location>
</feature>
<sequence length="863" mass="91997">MGVSGKFPSLSVLVVNRVFSVREEHRKGRAGVNTSHDPGRPRRSPVPVPPFTPIARPVLFEAVDAAVAARSGRVLLVSAPAGAGKTVLLADWATRRCDLAVHWVGAADEFTAAADPAAAVRARLATTTPGVLILDDAHLLDDPAALAGLERFLLEAPPELTVVVCARFDPPIRWHLLELQARLTRLGAAELALTPEEISGLCAEHGVTLDEAGRTALSELTGGWAALVRITAVHLAAHRDELAVLATRLPHAVVDYLGAELLDGLSPTLREFLTVTGVPATFTEKLADDLVGGGAGHCLDELDRLGFPLVRTPRGTELWFSYHPMLRAHFRAEADRLGRDRIRALHLRAARWLHAAGHLPAALTHLCAAGDRAPLLDFVTAAGPTLVLDGAGSVLFAELTRTANDVLDDPYVWALRVLDALVHGDTADAVACLDLALARRTHRTSFAPRAWTDALLRALAVDVAAATGRLPEPPGPVEPTGHADIDCYTAIQVATAAIVRGQLADGEELLHRGLALADHACHPRLALRAAARLAFAAGAAESTTAMRQRAGRALALAREHDLLDSPDAAQAMTVAAAAAYLRGEQPEPTQLAAALAMHRDRDGAHSPLVGRHGHLVGQLLAAETGTAVDALHRDMIALLDHDGIAASTAALLPHVVWALLRRHEPRTARLLVDRARNLLGDVPDVTLARGACAHAEEKPRQTLELVEPLLREPAALRPSSRVTARLLCAIARYRLDRPRAAGDMLDRAVRDAADEEFVRPFLDVPGAVALLDVFSGRFGRDEPFVARVRANPAARREIARPALTDTELLVLKQLPTGRTVGQIAADLGVSINTVKTHLRGIYGKLGANSRVGALDTARRSGLL</sequence>
<evidence type="ECO:0000259" key="5">
    <source>
        <dbReference type="PROSITE" id="PS50043"/>
    </source>
</evidence>
<keyword evidence="3" id="KW-0804">Transcription</keyword>
<evidence type="ECO:0000313" key="7">
    <source>
        <dbReference type="Proteomes" id="UP000006820"/>
    </source>
</evidence>
<keyword evidence="2" id="KW-0238">DNA-binding</keyword>